<proteinExistence type="predicted"/>
<dbReference type="GO" id="GO:0016787">
    <property type="term" value="F:hydrolase activity"/>
    <property type="evidence" value="ECO:0007669"/>
    <property type="project" value="InterPro"/>
</dbReference>
<dbReference type="Pfam" id="PF04909">
    <property type="entry name" value="Amidohydro_2"/>
    <property type="match status" value="1"/>
</dbReference>
<evidence type="ECO:0000313" key="3">
    <source>
        <dbReference type="EMBL" id="TQO19811.1"/>
    </source>
</evidence>
<comment type="caution">
    <text evidence="3">The sequence shown here is derived from an EMBL/GenBank/DDBJ whole genome shotgun (WGS) entry which is preliminary data.</text>
</comment>
<dbReference type="InterPro" id="IPR032466">
    <property type="entry name" value="Metal_Hydrolase"/>
</dbReference>
<dbReference type="GO" id="GO:0016831">
    <property type="term" value="F:carboxy-lyase activity"/>
    <property type="evidence" value="ECO:0007669"/>
    <property type="project" value="InterPro"/>
</dbReference>
<keyword evidence="4" id="KW-1185">Reference proteome</keyword>
<reference evidence="3 4" key="1">
    <citation type="submission" date="2019-06" db="EMBL/GenBank/DDBJ databases">
        <title>Sequencing the genomes of 1000 actinobacteria strains.</title>
        <authorList>
            <person name="Klenk H.-P."/>
        </authorList>
    </citation>
    <scope>NUCLEOTIDE SEQUENCE [LARGE SCALE GENOMIC DNA]</scope>
    <source>
        <strain evidence="3 4">DSM 21947</strain>
    </source>
</reference>
<dbReference type="AlphaFoldDB" id="A0A8H2K8V0"/>
<evidence type="ECO:0000256" key="1">
    <source>
        <dbReference type="ARBA" id="ARBA00023239"/>
    </source>
</evidence>
<dbReference type="SUPFAM" id="SSF51556">
    <property type="entry name" value="Metallo-dependent hydrolases"/>
    <property type="match status" value="1"/>
</dbReference>
<dbReference type="PANTHER" id="PTHR21240">
    <property type="entry name" value="2-AMINO-3-CARBOXYLMUCONATE-6-SEMIALDEHYDE DECARBOXYLASE"/>
    <property type="match status" value="1"/>
</dbReference>
<gene>
    <name evidence="3" type="ORF">FB472_1391</name>
</gene>
<evidence type="ECO:0000259" key="2">
    <source>
        <dbReference type="Pfam" id="PF04909"/>
    </source>
</evidence>
<name>A0A8H2K8V0_9MICO</name>
<evidence type="ECO:0000313" key="4">
    <source>
        <dbReference type="Proteomes" id="UP000316560"/>
    </source>
</evidence>
<organism evidence="3 4">
    <name type="scientific">Rhodoglobus vestalii</name>
    <dbReference type="NCBI Taxonomy" id="193384"/>
    <lineage>
        <taxon>Bacteria</taxon>
        <taxon>Bacillati</taxon>
        <taxon>Actinomycetota</taxon>
        <taxon>Actinomycetes</taxon>
        <taxon>Micrococcales</taxon>
        <taxon>Microbacteriaceae</taxon>
        <taxon>Rhodoglobus</taxon>
    </lineage>
</organism>
<feature type="domain" description="Amidohydrolase-related" evidence="2">
    <location>
        <begin position="53"/>
        <end position="285"/>
    </location>
</feature>
<dbReference type="InterPro" id="IPR032465">
    <property type="entry name" value="ACMSD"/>
</dbReference>
<dbReference type="EMBL" id="VFRA01000001">
    <property type="protein sequence ID" value="TQO19811.1"/>
    <property type="molecule type" value="Genomic_DNA"/>
</dbReference>
<dbReference type="PANTHER" id="PTHR21240:SF19">
    <property type="entry name" value="CATALYTIC_ HYDROLASE"/>
    <property type="match status" value="1"/>
</dbReference>
<dbReference type="RefSeq" id="WP_141990252.1">
    <property type="nucleotide sequence ID" value="NZ_VFRA01000001.1"/>
</dbReference>
<dbReference type="OrthoDB" id="8673173at2"/>
<dbReference type="Proteomes" id="UP000316560">
    <property type="component" value="Unassembled WGS sequence"/>
</dbReference>
<dbReference type="Gene3D" id="3.20.20.140">
    <property type="entry name" value="Metal-dependent hydrolases"/>
    <property type="match status" value="1"/>
</dbReference>
<sequence length="286" mass="31549">MTGDIIDFRVQPPFESFGSIFFFRDREVNPDPVTISPFAVGRRSAPSFDQFSMELFTTEMDHSGIKHAVIMGQHAAPEYGSVNNADIAKLVSDDQERFTGFAGIDANAPGAMEELESAIALGCRGISLVTGWSRKAYHEDAPVLEPILAVCAARGLPVMFTSSHYIGPDLSWAEPHYIQRVALAHPDLTVIVGHGNWPWTTAACALAMRCPNVYLMPEFYMYMPGMPGARDYIDAANGFLAHRFLYSSCYPTLSLEQALENFSALPISPKSRKLMLYENAARVLSL</sequence>
<accession>A0A8H2K8V0</accession>
<dbReference type="InterPro" id="IPR006680">
    <property type="entry name" value="Amidohydro-rel"/>
</dbReference>
<keyword evidence="1" id="KW-0456">Lyase</keyword>
<protein>
    <recommendedName>
        <fullName evidence="2">Amidohydrolase-related domain-containing protein</fullName>
    </recommendedName>
</protein>